<evidence type="ECO:0000313" key="2">
    <source>
        <dbReference type="Proteomes" id="UP000059574"/>
    </source>
</evidence>
<protein>
    <submittedName>
        <fullName evidence="1">Uncharacterized protein</fullName>
    </submittedName>
</protein>
<gene>
    <name evidence="1" type="ORF">AS189_09335</name>
</gene>
<dbReference type="RefSeq" id="WP_062287901.1">
    <property type="nucleotide sequence ID" value="NZ_CP013200.1"/>
</dbReference>
<sequence length="277" mass="30976">MKKLSKKRSLGVFVKMNTEGCARKLLSIYVNKRDGGVMVSPYLENWGETTCSRLTHSPSDGLLPVRESYVTTRPDNPPKFHYHRSGMSSVQPVKFERGDGRQTIHLPSMDELDGVQIFSLAARLPHYLPWNHRPRQGDIVYFLDTPGIQSLYMSGIIYDRDKIPSESVGTQQDGEPVVLTSGDRNAFLIDLSGYGVEAILSLHFGPRPQDLPHFAADFSLVSTHQDHLYIEGAIAIHAGPGIPFLGMMSPIPSLSEFHRTDALDLVENEHRITNRNP</sequence>
<dbReference type="EMBL" id="CP013200">
    <property type="protein sequence ID" value="ALO66657.1"/>
    <property type="molecule type" value="Genomic_DNA"/>
</dbReference>
<dbReference type="AlphaFoldDB" id="A0A0S2LZ86"/>
<name>A0A0S2LZ86_9MICC</name>
<proteinExistence type="predicted"/>
<dbReference type="Proteomes" id="UP000059574">
    <property type="component" value="Chromosome"/>
</dbReference>
<evidence type="ECO:0000313" key="1">
    <source>
        <dbReference type="EMBL" id="ALO66657.1"/>
    </source>
</evidence>
<organism evidence="1 2">
    <name type="scientific">Arthrobacter alpinus</name>
    <dbReference type="NCBI Taxonomy" id="656366"/>
    <lineage>
        <taxon>Bacteria</taxon>
        <taxon>Bacillati</taxon>
        <taxon>Actinomycetota</taxon>
        <taxon>Actinomycetes</taxon>
        <taxon>Micrococcales</taxon>
        <taxon>Micrococcaceae</taxon>
        <taxon>Arthrobacter</taxon>
    </lineage>
</organism>
<dbReference type="OrthoDB" id="3790374at2"/>
<reference evidence="1 2" key="2">
    <citation type="journal article" date="2016" name="J. Biotechnol.">
        <title>Complete genome sequence of Arthrobacter alpinus ERGS4:06, a yellow pigmented bacterium tolerant to cold and radiations isolated from Sikkim Himalaya.</title>
        <authorList>
            <person name="Kumar R."/>
            <person name="Singh D."/>
            <person name="Swarnkar M.K."/>
            <person name="Singh A.K."/>
            <person name="Kumar S."/>
        </authorList>
    </citation>
    <scope>NUCLEOTIDE SEQUENCE [LARGE SCALE GENOMIC DNA]</scope>
    <source>
        <strain evidence="1 2">ERGS4:06</strain>
    </source>
</reference>
<accession>A0A0S2LZ86</accession>
<reference evidence="2" key="1">
    <citation type="submission" date="2015-11" db="EMBL/GenBank/DDBJ databases">
        <authorList>
            <person name="Kumar R."/>
            <person name="Singh D."/>
            <person name="Swarnkar M.K."/>
            <person name="Singh A.K."/>
            <person name="Kumar S."/>
        </authorList>
    </citation>
    <scope>NUCLEOTIDE SEQUENCE [LARGE SCALE GENOMIC DNA]</scope>
    <source>
        <strain evidence="2">ERGS4:06</strain>
    </source>
</reference>